<evidence type="ECO:0000256" key="3">
    <source>
        <dbReference type="PROSITE-ProRule" id="PRU00339"/>
    </source>
</evidence>
<dbReference type="SMART" id="SM00028">
    <property type="entry name" value="TPR"/>
    <property type="match status" value="8"/>
</dbReference>
<organism evidence="4 5">
    <name type="scientific">Methylomonas rivi</name>
    <dbReference type="NCBI Taxonomy" id="2952226"/>
    <lineage>
        <taxon>Bacteria</taxon>
        <taxon>Pseudomonadati</taxon>
        <taxon>Pseudomonadota</taxon>
        <taxon>Gammaproteobacteria</taxon>
        <taxon>Methylococcales</taxon>
        <taxon>Methylococcaceae</taxon>
        <taxon>Methylomonas</taxon>
    </lineage>
</organism>
<proteinExistence type="predicted"/>
<feature type="non-terminal residue" evidence="4">
    <location>
        <position position="1"/>
    </location>
</feature>
<dbReference type="PANTHER" id="PTHR45586">
    <property type="entry name" value="TPR REPEAT-CONTAINING PROTEIN PA4667"/>
    <property type="match status" value="1"/>
</dbReference>
<gene>
    <name evidence="4" type="ORF">NP596_01790</name>
</gene>
<evidence type="ECO:0000313" key="4">
    <source>
        <dbReference type="EMBL" id="MCQ8127174.1"/>
    </source>
</evidence>
<sequence>FKIKIHAKQNKSDSVIEDYKALIELYPDTENFKLSLASLYSMTDRLQAAETLLREMIEKNKERTESKIILLEFLNAKAKDRVASELKAMLAGWTDNPAGMLELSKWMLVSGYLNEAENGLEKIVAIEKNSSLGLTAKTILAEVYINKKQYDQADAAISAVLNENSEFVEANLLKARLFLINNKVDDAIDLLNKVVWAKNDSDNAFMLLGQAYTIKKDWKQADKNYKQALELNPANLQAFVPIYGGYLQANQKETARQLLGKALKAKPNQVMLLTYKAELDVSELRWDEAQESVQRIALFSKNKAIPLYLQANILQGKGQYAEAVKLYKRLLDEFPGHLNSLVNLVRAYDGLKQREKSVSFLEEMHDKHKQDLTVVGVLSDLYIADKKYDKAKQLITNQIKLLPDNSVSLYLALAKIEASSQKSIDGAKQVYLQGLQANPDDPQLLFALGGLYEQLNDKKAARSVYEQIIAKNPDNVTATNNLASLLIESDQKEDLEKGVNMAMRFKDAENVYLQDTYAWALVKNGKVKEGLAILESLIVKEPKMAELRYHLGHAHFINGNKATALVELKQAIALAESQQRNFSGKDDAKRLVKELSTR</sequence>
<dbReference type="EMBL" id="JANIBK010000005">
    <property type="protein sequence ID" value="MCQ8127174.1"/>
    <property type="molecule type" value="Genomic_DNA"/>
</dbReference>
<dbReference type="Pfam" id="PF13181">
    <property type="entry name" value="TPR_8"/>
    <property type="match status" value="1"/>
</dbReference>
<dbReference type="Proteomes" id="UP001524586">
    <property type="component" value="Unassembled WGS sequence"/>
</dbReference>
<dbReference type="Gene3D" id="1.25.40.10">
    <property type="entry name" value="Tetratricopeptide repeat domain"/>
    <property type="match status" value="3"/>
</dbReference>
<dbReference type="InterPro" id="IPR051012">
    <property type="entry name" value="CellSynth/LPSAsmb/PSIAsmb"/>
</dbReference>
<feature type="repeat" description="TPR" evidence="3">
    <location>
        <begin position="202"/>
        <end position="235"/>
    </location>
</feature>
<dbReference type="PANTHER" id="PTHR45586:SF1">
    <property type="entry name" value="LIPOPOLYSACCHARIDE ASSEMBLY PROTEIN B"/>
    <property type="match status" value="1"/>
</dbReference>
<dbReference type="PROSITE" id="PS50005">
    <property type="entry name" value="TPR"/>
    <property type="match status" value="2"/>
</dbReference>
<feature type="repeat" description="TPR" evidence="3">
    <location>
        <begin position="442"/>
        <end position="475"/>
    </location>
</feature>
<comment type="caution">
    <text evidence="4">The sequence shown here is derived from an EMBL/GenBank/DDBJ whole genome shotgun (WGS) entry which is preliminary data.</text>
</comment>
<dbReference type="Pfam" id="PF14559">
    <property type="entry name" value="TPR_19"/>
    <property type="match status" value="2"/>
</dbReference>
<protein>
    <submittedName>
        <fullName evidence="4">Tetratricopeptide repeat protein</fullName>
    </submittedName>
</protein>
<reference evidence="4 5" key="1">
    <citation type="submission" date="2022-07" db="EMBL/GenBank/DDBJ databases">
        <title>Methylomonas rivi sp. nov., Methylomonas rosea sp. nov., Methylomonas aureus sp. nov. and Methylomonas subterranea sp. nov., four novel methanotrophs isolated from a freshwater creek and the deep terrestrial subsurface.</title>
        <authorList>
            <person name="Abin C."/>
            <person name="Sankaranarayanan K."/>
            <person name="Garner C."/>
            <person name="Sindelar R."/>
            <person name="Kotary K."/>
            <person name="Garner R."/>
            <person name="Barclay S."/>
            <person name="Lawson P."/>
            <person name="Krumholz L."/>
        </authorList>
    </citation>
    <scope>NUCLEOTIDE SEQUENCE [LARGE SCALE GENOMIC DNA]</scope>
    <source>
        <strain evidence="4 5">WSC-6</strain>
    </source>
</reference>
<keyword evidence="2 3" id="KW-0802">TPR repeat</keyword>
<dbReference type="InterPro" id="IPR019734">
    <property type="entry name" value="TPR_rpt"/>
</dbReference>
<keyword evidence="1" id="KW-0677">Repeat</keyword>
<accession>A0ABT1U161</accession>
<name>A0ABT1U161_9GAMM</name>
<evidence type="ECO:0000313" key="5">
    <source>
        <dbReference type="Proteomes" id="UP001524586"/>
    </source>
</evidence>
<dbReference type="RefSeq" id="WP_256613491.1">
    <property type="nucleotide sequence ID" value="NZ_JANIBK010000005.1"/>
</dbReference>
<dbReference type="InterPro" id="IPR011990">
    <property type="entry name" value="TPR-like_helical_dom_sf"/>
</dbReference>
<keyword evidence="5" id="KW-1185">Reference proteome</keyword>
<dbReference type="SUPFAM" id="SSF48452">
    <property type="entry name" value="TPR-like"/>
    <property type="match status" value="2"/>
</dbReference>
<evidence type="ECO:0000256" key="2">
    <source>
        <dbReference type="ARBA" id="ARBA00022803"/>
    </source>
</evidence>
<dbReference type="Pfam" id="PF13432">
    <property type="entry name" value="TPR_16"/>
    <property type="match status" value="2"/>
</dbReference>
<evidence type="ECO:0000256" key="1">
    <source>
        <dbReference type="ARBA" id="ARBA00022737"/>
    </source>
</evidence>